<dbReference type="AlphaFoldDB" id="A0A090YAI3"/>
<name>A0A090YAI3_9BACI</name>
<organism evidence="1 3">
    <name type="scientific">Bacillus clarus</name>
    <dbReference type="NCBI Taxonomy" id="2338372"/>
    <lineage>
        <taxon>Bacteria</taxon>
        <taxon>Bacillati</taxon>
        <taxon>Bacillota</taxon>
        <taxon>Bacilli</taxon>
        <taxon>Bacillales</taxon>
        <taxon>Bacillaceae</taxon>
        <taxon>Bacillus</taxon>
        <taxon>Bacillus cereus group</taxon>
    </lineage>
</organism>
<reference evidence="1 3" key="1">
    <citation type="submission" date="2014-04" db="EMBL/GenBank/DDBJ databases">
        <authorList>
            <person name="Bishop-Lilly K.A."/>
            <person name="Broomall S.M."/>
            <person name="Chain P.S."/>
            <person name="Chertkov O."/>
            <person name="Coyne S.R."/>
            <person name="Daligault H.E."/>
            <person name="Davenport K.W."/>
            <person name="Erkkila T."/>
            <person name="Frey K.G."/>
            <person name="Gibbons H.S."/>
            <person name="Gu W."/>
            <person name="Jaissle J."/>
            <person name="Johnson S.L."/>
            <person name="Koroleva G.I."/>
            <person name="Ladner J.T."/>
            <person name="Lo C.-C."/>
            <person name="Minogue T.D."/>
            <person name="Munk C."/>
            <person name="Palacios G.F."/>
            <person name="Redden C.L."/>
            <person name="Rosenzweig C.N."/>
            <person name="Scholz M.B."/>
            <person name="Teshima H."/>
            <person name="Xu Y."/>
        </authorList>
    </citation>
    <scope>NUCLEOTIDE SEQUENCE [LARGE SCALE GENOMIC DNA]</scope>
    <source>
        <strain evidence="1 3">BHP</strain>
    </source>
</reference>
<dbReference type="Proteomes" id="UP000264294">
    <property type="component" value="Unassembled WGS sequence"/>
</dbReference>
<comment type="caution">
    <text evidence="1">The sequence shown here is derived from an EMBL/GenBank/DDBJ whole genome shotgun (WGS) entry which is preliminary data.</text>
</comment>
<protein>
    <submittedName>
        <fullName evidence="1">Uncharacterized protein</fullName>
    </submittedName>
</protein>
<keyword evidence="4" id="KW-1185">Reference proteome</keyword>
<reference evidence="2 4" key="2">
    <citation type="submission" date="2018-08" db="EMBL/GenBank/DDBJ databases">
        <title>Bacillus clarus sp. nov. strain PS00077A.</title>
        <authorList>
            <person name="Mendez Acevedo M."/>
            <person name="Carroll L."/>
            <person name="Mukherjee M."/>
            <person name="Wiedmann M."/>
            <person name="Kovac J."/>
        </authorList>
    </citation>
    <scope>NUCLEOTIDE SEQUENCE [LARGE SCALE GENOMIC DNA]</scope>
    <source>
        <strain evidence="2 4">PS00077A</strain>
    </source>
</reference>
<accession>A0A090YAI3</accession>
<dbReference type="Proteomes" id="UP000029389">
    <property type="component" value="Unassembled WGS sequence"/>
</dbReference>
<dbReference type="EMBL" id="QVOD01000034">
    <property type="protein sequence ID" value="RFT64510.1"/>
    <property type="molecule type" value="Genomic_DNA"/>
</dbReference>
<evidence type="ECO:0000313" key="2">
    <source>
        <dbReference type="EMBL" id="RFT64510.1"/>
    </source>
</evidence>
<proteinExistence type="predicted"/>
<evidence type="ECO:0000313" key="3">
    <source>
        <dbReference type="Proteomes" id="UP000029389"/>
    </source>
</evidence>
<gene>
    <name evidence="2" type="ORF">D0U04_21765</name>
    <name evidence="1" type="ORF">DJ93_5987</name>
</gene>
<evidence type="ECO:0000313" key="4">
    <source>
        <dbReference type="Proteomes" id="UP000264294"/>
    </source>
</evidence>
<dbReference type="EMBL" id="JMQC01000012">
    <property type="protein sequence ID" value="KFM94842.1"/>
    <property type="molecule type" value="Genomic_DNA"/>
</dbReference>
<evidence type="ECO:0000313" key="1">
    <source>
        <dbReference type="EMBL" id="KFM94842.1"/>
    </source>
</evidence>
<dbReference type="PATRIC" id="fig|1405.8.peg.6081"/>
<dbReference type="RefSeq" id="WP_042985206.1">
    <property type="nucleotide sequence ID" value="NZ_JMQC01000012.1"/>
</dbReference>
<sequence>MIATKPKRGEFYIYEKDGRAYQVLAYSKMFEHEEQEIIILKRMKDNINITISAELFILYIEANKFIKDKVLVSNL</sequence>